<dbReference type="Proteomes" id="UP000076502">
    <property type="component" value="Unassembled WGS sequence"/>
</dbReference>
<keyword evidence="3" id="KW-1185">Reference proteome</keyword>
<sequence length="132" mass="15140">MKKLIYCAHNLMEVLDFKFIVPHLLFAERKLFIPNSKVQVTSIITAVERDCAPQKRTVPIYSYVDYKWENKEEIVKTAYEEGCFTGEDRGAPAGPPQYCFCSYHLCNSSESIGKMNMYIFVLLVILLVAKST</sequence>
<keyword evidence="1" id="KW-0812">Transmembrane</keyword>
<protein>
    <recommendedName>
        <fullName evidence="4">Protein quiver</fullName>
    </recommendedName>
</protein>
<name>A0A154P9P8_DUFNO</name>
<keyword evidence="1" id="KW-0472">Membrane</keyword>
<keyword evidence="1" id="KW-1133">Transmembrane helix</keyword>
<evidence type="ECO:0000313" key="2">
    <source>
        <dbReference type="EMBL" id="KZC07910.1"/>
    </source>
</evidence>
<reference evidence="2 3" key="1">
    <citation type="submission" date="2015-07" db="EMBL/GenBank/DDBJ databases">
        <title>The genome of Dufourea novaeangliae.</title>
        <authorList>
            <person name="Pan H."/>
            <person name="Kapheim K."/>
        </authorList>
    </citation>
    <scope>NUCLEOTIDE SEQUENCE [LARGE SCALE GENOMIC DNA]</scope>
    <source>
        <strain evidence="2">0120121106</strain>
        <tissue evidence="2">Whole body</tissue>
    </source>
</reference>
<dbReference type="EMBL" id="KQ434835">
    <property type="protein sequence ID" value="KZC07910.1"/>
    <property type="molecule type" value="Genomic_DNA"/>
</dbReference>
<gene>
    <name evidence="2" type="ORF">WN55_09952</name>
</gene>
<evidence type="ECO:0008006" key="4">
    <source>
        <dbReference type="Google" id="ProtNLM"/>
    </source>
</evidence>
<dbReference type="AlphaFoldDB" id="A0A154P9P8"/>
<evidence type="ECO:0000313" key="3">
    <source>
        <dbReference type="Proteomes" id="UP000076502"/>
    </source>
</evidence>
<proteinExistence type="predicted"/>
<feature type="transmembrane region" description="Helical" evidence="1">
    <location>
        <begin position="111"/>
        <end position="129"/>
    </location>
</feature>
<organism evidence="2 3">
    <name type="scientific">Dufourea novaeangliae</name>
    <name type="common">Sweat bee</name>
    <dbReference type="NCBI Taxonomy" id="178035"/>
    <lineage>
        <taxon>Eukaryota</taxon>
        <taxon>Metazoa</taxon>
        <taxon>Ecdysozoa</taxon>
        <taxon>Arthropoda</taxon>
        <taxon>Hexapoda</taxon>
        <taxon>Insecta</taxon>
        <taxon>Pterygota</taxon>
        <taxon>Neoptera</taxon>
        <taxon>Endopterygota</taxon>
        <taxon>Hymenoptera</taxon>
        <taxon>Apocrita</taxon>
        <taxon>Aculeata</taxon>
        <taxon>Apoidea</taxon>
        <taxon>Anthophila</taxon>
        <taxon>Halictidae</taxon>
        <taxon>Rophitinae</taxon>
        <taxon>Dufourea</taxon>
    </lineage>
</organism>
<evidence type="ECO:0000256" key="1">
    <source>
        <dbReference type="SAM" id="Phobius"/>
    </source>
</evidence>
<accession>A0A154P9P8</accession>